<evidence type="ECO:0000256" key="7">
    <source>
        <dbReference type="ARBA" id="ARBA00023242"/>
    </source>
</evidence>
<gene>
    <name evidence="10" type="ORF">CIRG_04459</name>
</gene>
<reference evidence="11" key="1">
    <citation type="journal article" date="2010" name="Genome Res.">
        <title>Population genomic sequencing of Coccidioides fungi reveals recent hybridization and transposon control.</title>
        <authorList>
            <person name="Neafsey D.E."/>
            <person name="Barker B.M."/>
            <person name="Sharpton T.J."/>
            <person name="Stajich J.E."/>
            <person name="Park D.J."/>
            <person name="Whiston E."/>
            <person name="Hung C.-Y."/>
            <person name="McMahan C."/>
            <person name="White J."/>
            <person name="Sykes S."/>
            <person name="Heiman D."/>
            <person name="Young S."/>
            <person name="Zeng Q."/>
            <person name="Abouelleil A."/>
            <person name="Aftuck L."/>
            <person name="Bessette D."/>
            <person name="Brown A."/>
            <person name="FitzGerald M."/>
            <person name="Lui A."/>
            <person name="Macdonald J.P."/>
            <person name="Priest M."/>
            <person name="Orbach M.J."/>
            <person name="Galgiani J.N."/>
            <person name="Kirkland T.N."/>
            <person name="Cole G.T."/>
            <person name="Birren B.W."/>
            <person name="Henn M.R."/>
            <person name="Taylor J.W."/>
            <person name="Rounsley S.D."/>
        </authorList>
    </citation>
    <scope>NUCLEOTIDE SEQUENCE [LARGE SCALE GENOMIC DNA]</scope>
    <source>
        <strain evidence="11">RMSCC 2394</strain>
    </source>
</reference>
<dbReference type="AlphaFoldDB" id="A0A0J7B4G0"/>
<dbReference type="GO" id="GO:0005737">
    <property type="term" value="C:cytoplasm"/>
    <property type="evidence" value="ECO:0007669"/>
    <property type="project" value="UniProtKB-SubCell"/>
</dbReference>
<keyword evidence="6" id="KW-0963">Cytoplasm</keyword>
<keyword evidence="7" id="KW-0539">Nucleus</keyword>
<dbReference type="PANTHER" id="PTHR41391">
    <property type="entry name" value="RESTRICTION OF TELOMERE CAPPING PROTEIN 4"/>
    <property type="match status" value="1"/>
</dbReference>
<dbReference type="Proteomes" id="UP000054565">
    <property type="component" value="Unassembled WGS sequence"/>
</dbReference>
<feature type="compositionally biased region" description="Polar residues" evidence="8">
    <location>
        <begin position="133"/>
        <end position="151"/>
    </location>
</feature>
<comment type="function">
    <text evidence="1">May be involved in a process influencing telomere capping.</text>
</comment>
<feature type="compositionally biased region" description="Low complexity" evidence="8">
    <location>
        <begin position="66"/>
        <end position="79"/>
    </location>
</feature>
<evidence type="ECO:0000256" key="6">
    <source>
        <dbReference type="ARBA" id="ARBA00022490"/>
    </source>
</evidence>
<evidence type="ECO:0000256" key="4">
    <source>
        <dbReference type="ARBA" id="ARBA00009461"/>
    </source>
</evidence>
<evidence type="ECO:0000313" key="10">
    <source>
        <dbReference type="EMBL" id="KMP04777.1"/>
    </source>
</evidence>
<organism evidence="10 11">
    <name type="scientific">Coccidioides immitis RMSCC 2394</name>
    <dbReference type="NCBI Taxonomy" id="404692"/>
    <lineage>
        <taxon>Eukaryota</taxon>
        <taxon>Fungi</taxon>
        <taxon>Dikarya</taxon>
        <taxon>Ascomycota</taxon>
        <taxon>Pezizomycotina</taxon>
        <taxon>Eurotiomycetes</taxon>
        <taxon>Eurotiomycetidae</taxon>
        <taxon>Onygenales</taxon>
        <taxon>Onygenaceae</taxon>
        <taxon>Coccidioides</taxon>
    </lineage>
</organism>
<protein>
    <recommendedName>
        <fullName evidence="5">Restriction of telomere capping protein 4</fullName>
    </recommendedName>
</protein>
<dbReference type="SMART" id="SM01312">
    <property type="entry name" value="RTC4"/>
    <property type="match status" value="1"/>
</dbReference>
<evidence type="ECO:0000256" key="2">
    <source>
        <dbReference type="ARBA" id="ARBA00004123"/>
    </source>
</evidence>
<evidence type="ECO:0000256" key="5">
    <source>
        <dbReference type="ARBA" id="ARBA00015162"/>
    </source>
</evidence>
<feature type="domain" description="Restriction of telomere capping protein 4 C-terminal" evidence="9">
    <location>
        <begin position="356"/>
        <end position="478"/>
    </location>
</feature>
<feature type="region of interest" description="Disordered" evidence="8">
    <location>
        <begin position="473"/>
        <end position="493"/>
    </location>
</feature>
<evidence type="ECO:0000256" key="8">
    <source>
        <dbReference type="SAM" id="MobiDB-lite"/>
    </source>
</evidence>
<sequence length="493" mass="54890">MGFLTKTNFRGSLLLTRVEGRSTKRQARYSTGDDDSSSDPLSMSDVSPAKKRKKGKPEPATDDDPISSSNDSDSPSLSNGTPKPRHRPRTEFTPGDLEADLAAIDADATPKPRKKAISTPRVGERRSKRISNVGITAQDANASKDASNEHSPGSRAFGDSLVFFSRVPKKGKTYQRNPFNNVRTPTKTEKKHEFIVPRNGPDIPDTVRTQMPSDNPEFKVPMAIPNDSFSSASFPTDDSSREVPETFVFDDHSGSSSPLSSVAPSNMDLTVDEKRFLDAASGDFVRCQACRELLDPEYLAEFQLEKGVSVRRQMQACQQHKRWTAERDWRQRDYPTIDWEGLEDRIQAYFAELDQILTRKKPSFFRNFLESSNTGNSKKDNFRLTANSQFEMMSSGYYGPRGARLMMDAIITKFAAKLRRLGPSDSLMQAAGASGFVQAVLVPELTVMLVKDDMGVGDETARQIMRESNMIGNLLNDQPDDDVKVDEDGNSRN</sequence>
<name>A0A0J7B4G0_COCIT</name>
<proteinExistence type="inferred from homology"/>
<evidence type="ECO:0000256" key="3">
    <source>
        <dbReference type="ARBA" id="ARBA00004496"/>
    </source>
</evidence>
<accession>A0A0J7B4G0</accession>
<dbReference type="OrthoDB" id="128308at2759"/>
<dbReference type="InterPro" id="IPR039024">
    <property type="entry name" value="RTC4"/>
</dbReference>
<evidence type="ECO:0000313" key="11">
    <source>
        <dbReference type="Proteomes" id="UP000054565"/>
    </source>
</evidence>
<comment type="subcellular location">
    <subcellularLocation>
        <location evidence="3">Cytoplasm</location>
    </subcellularLocation>
    <subcellularLocation>
        <location evidence="2">Nucleus</location>
    </subcellularLocation>
</comment>
<dbReference type="Pfam" id="PF14474">
    <property type="entry name" value="RTC4"/>
    <property type="match status" value="1"/>
</dbReference>
<feature type="compositionally biased region" description="Polar residues" evidence="8">
    <location>
        <begin position="1"/>
        <end position="10"/>
    </location>
</feature>
<feature type="compositionally biased region" description="Low complexity" evidence="8">
    <location>
        <begin position="38"/>
        <end position="47"/>
    </location>
</feature>
<dbReference type="GO" id="GO:0005634">
    <property type="term" value="C:nucleus"/>
    <property type="evidence" value="ECO:0007669"/>
    <property type="project" value="UniProtKB-SubCell"/>
</dbReference>
<evidence type="ECO:0000259" key="9">
    <source>
        <dbReference type="SMART" id="SM01312"/>
    </source>
</evidence>
<comment type="similarity">
    <text evidence="4">Belongs to the RTC4 family.</text>
</comment>
<feature type="region of interest" description="Disordered" evidence="8">
    <location>
        <begin position="1"/>
        <end position="156"/>
    </location>
</feature>
<dbReference type="EMBL" id="DS028095">
    <property type="protein sequence ID" value="KMP04777.1"/>
    <property type="molecule type" value="Genomic_DNA"/>
</dbReference>
<dbReference type="InterPro" id="IPR028094">
    <property type="entry name" value="RTC4_C"/>
</dbReference>
<evidence type="ECO:0000256" key="1">
    <source>
        <dbReference type="ARBA" id="ARBA00002738"/>
    </source>
</evidence>
<dbReference type="PANTHER" id="PTHR41391:SF1">
    <property type="entry name" value="RESTRICTION OF TELOMERE CAPPING PROTEIN 4"/>
    <property type="match status" value="1"/>
</dbReference>
<dbReference type="STRING" id="404692.A0A0J7B4G0"/>